<keyword evidence="3" id="KW-1185">Reference proteome</keyword>
<reference evidence="2 3" key="1">
    <citation type="journal article" date="1998" name="Science">
        <title>Genome sequence of the nematode C. elegans: a platform for investigating biology.</title>
        <authorList>
            <consortium name="The C. elegans sequencing consortium"/>
            <person name="Sulson J.E."/>
            <person name="Waterston R."/>
        </authorList>
    </citation>
    <scope>NUCLEOTIDE SEQUENCE [LARGE SCALE GENOMIC DNA]</scope>
    <source>
        <strain evidence="2 3">Bristol N2</strain>
    </source>
</reference>
<dbReference type="eggNOG" id="ENOG502TG2S">
    <property type="taxonomic scope" value="Eukaryota"/>
</dbReference>
<gene>
    <name evidence="2" type="ORF">CELE_F45F2.11</name>
    <name evidence="2 4" type="ORF">F45F2.11</name>
</gene>
<dbReference type="GO" id="GO:0016301">
    <property type="term" value="F:kinase activity"/>
    <property type="evidence" value="ECO:0007669"/>
    <property type="project" value="UniProtKB-KW"/>
</dbReference>
<evidence type="ECO:0000256" key="1">
    <source>
        <dbReference type="SAM" id="MobiDB-lite"/>
    </source>
</evidence>
<dbReference type="AlphaFoldDB" id="I2HAE0"/>
<dbReference type="WormBase" id="F45F2.11b">
    <property type="protein sequence ID" value="CE10536"/>
    <property type="gene ID" value="WBGene00018483"/>
</dbReference>
<dbReference type="RefSeq" id="NP_001256100.1">
    <property type="nucleotide sequence ID" value="NM_001269171.1"/>
</dbReference>
<keyword evidence="2" id="KW-0418">Kinase</keyword>
<organism evidence="2 3">
    <name type="scientific">Caenorhabditis elegans</name>
    <dbReference type="NCBI Taxonomy" id="6239"/>
    <lineage>
        <taxon>Eukaryota</taxon>
        <taxon>Metazoa</taxon>
        <taxon>Ecdysozoa</taxon>
        <taxon>Nematoda</taxon>
        <taxon>Chromadorea</taxon>
        <taxon>Rhabditida</taxon>
        <taxon>Rhabditina</taxon>
        <taxon>Rhabditomorpha</taxon>
        <taxon>Rhabditoidea</taxon>
        <taxon>Rhabditidae</taxon>
        <taxon>Peloderinae</taxon>
        <taxon>Caenorhabditis</taxon>
    </lineage>
</organism>
<feature type="region of interest" description="Disordered" evidence="1">
    <location>
        <begin position="47"/>
        <end position="72"/>
    </location>
</feature>
<dbReference type="PaxDb" id="6239-F45F2.11b"/>
<sequence length="406" mass="46582">MDTEDTSGYSSLKSSPQSSDENFFKRLQWGKIRLELKTPEFLKESSELEIEKNEKSGIQKCGENEGENEEKCEFRPVVTPNEIDSHKEWYHRLLMLKLEYKRGERGAFPPFPPPPLPSMMIAASNAVSFNAFDEVKRAAQAKTAKSPSTSSLERRAQRFCPADFQPLPPPHIYIEMIRTLAPHQYIDLTYALAGSVLLEMGVKIPDRYPNLPPKIEPYRDIESEEAAHWTEMSSQSSSEGEYSDASESAKLVQTLNRRKNKERRETRKIRIVASMLTSSTFSMKKKRKNEGLDFKHETFPRDYDYKEKTLSTFIPPRIARRPPIPPPQFFFPPSPHFSREPHSLPPMPMMLPIPLPPMSLSSPISPIHFQKNLQSTPERPSRTDSSRVHAKQIKNDIIIVEKVTDV</sequence>
<protein>
    <submittedName>
        <fullName evidence="2">Protein kinase domain-containing protein</fullName>
    </submittedName>
</protein>
<name>I2HAE0_CAEEL</name>
<dbReference type="ExpressionAtlas" id="I2HAE0">
    <property type="expression patterns" value="baseline and differential"/>
</dbReference>
<feature type="region of interest" description="Disordered" evidence="1">
    <location>
        <begin position="226"/>
        <end position="264"/>
    </location>
</feature>
<feature type="compositionally biased region" description="Basic and acidic residues" evidence="1">
    <location>
        <begin position="47"/>
        <end position="57"/>
    </location>
</feature>
<proteinExistence type="predicted"/>
<evidence type="ECO:0000313" key="3">
    <source>
        <dbReference type="Proteomes" id="UP000001940"/>
    </source>
</evidence>
<dbReference type="InParanoid" id="I2HAE0"/>
<dbReference type="Proteomes" id="UP000001940">
    <property type="component" value="Chromosome V"/>
</dbReference>
<keyword evidence="2" id="KW-0808">Transferase</keyword>
<dbReference type="SMR" id="I2HAE0"/>
<dbReference type="GeneID" id="185810"/>
<dbReference type="FunCoup" id="I2HAE0">
    <property type="interactions" value="1316"/>
</dbReference>
<evidence type="ECO:0000313" key="4">
    <source>
        <dbReference type="WormBase" id="F45F2.11b"/>
    </source>
</evidence>
<dbReference type="Bgee" id="WBGene00018483">
    <property type="expression patterns" value="Expressed in adult organism and 4 other cell types or tissues"/>
</dbReference>
<feature type="compositionally biased region" description="Low complexity" evidence="1">
    <location>
        <begin position="231"/>
        <end position="248"/>
    </location>
</feature>
<evidence type="ECO:0000313" key="2">
    <source>
        <dbReference type="EMBL" id="CCH63847.1"/>
    </source>
</evidence>
<dbReference type="OrthoDB" id="5874246at2759"/>
<feature type="region of interest" description="Disordered" evidence="1">
    <location>
        <begin position="1"/>
        <end position="20"/>
    </location>
</feature>
<dbReference type="AGR" id="WB:WBGene00018483"/>
<accession>I2HAE0</accession>
<dbReference type="EMBL" id="BX284605">
    <property type="protein sequence ID" value="CCH63847.1"/>
    <property type="molecule type" value="Genomic_DNA"/>
</dbReference>
<dbReference type="OMA" id="LEPHKEW"/>
<dbReference type="CTD" id="185810"/>
<dbReference type="KEGG" id="cel:CELE_F45F2.11"/>